<reference evidence="2 3" key="1">
    <citation type="journal article" date="2022" name="bioRxiv">
        <title>Genomics of Preaxostyla Flagellates Illuminates Evolutionary Transitions and the Path Towards Mitochondrial Loss.</title>
        <authorList>
            <person name="Novak L.V.F."/>
            <person name="Treitli S.C."/>
            <person name="Pyrih J."/>
            <person name="Halakuc P."/>
            <person name="Pipaliya S.V."/>
            <person name="Vacek V."/>
            <person name="Brzon O."/>
            <person name="Soukal P."/>
            <person name="Eme L."/>
            <person name="Dacks J.B."/>
            <person name="Karnkowska A."/>
            <person name="Elias M."/>
            <person name="Hampl V."/>
        </authorList>
    </citation>
    <scope>NUCLEOTIDE SEQUENCE [LARGE SCALE GENOMIC DNA]</scope>
    <source>
        <strain evidence="2">NAU3</strain>
        <tissue evidence="2">Gut</tissue>
    </source>
</reference>
<keyword evidence="3" id="KW-1185">Reference proteome</keyword>
<dbReference type="EMBL" id="JARBJD010000062">
    <property type="protein sequence ID" value="KAK2955800.1"/>
    <property type="molecule type" value="Genomic_DNA"/>
</dbReference>
<accession>A0ABQ9XWE0</accession>
<proteinExistence type="predicted"/>
<feature type="compositionally biased region" description="Basic and acidic residues" evidence="1">
    <location>
        <begin position="184"/>
        <end position="196"/>
    </location>
</feature>
<name>A0ABQ9XWE0_9EUKA</name>
<dbReference type="Proteomes" id="UP001281761">
    <property type="component" value="Unassembled WGS sequence"/>
</dbReference>
<sequence length="202" mass="22816">MLPRPIPPLSDSITISPDPRNTMFSTFFPPCQLQSHSFRVWERVAGDGGEEDEPVSEQLFNVMFDVSATRVNTDNPSDVNERLSSAMFTKAAFCFGIVRTFTIIPNQLKKTSDSVDSIPNQASQSTESEEDDVDRMGEEEDDVDRMGEEEDDVDRMGEEEDDVDRMGEEEDDVDRMGEEEDDVDRMGEEEVGERAYYEGASL</sequence>
<evidence type="ECO:0000256" key="1">
    <source>
        <dbReference type="SAM" id="MobiDB-lite"/>
    </source>
</evidence>
<evidence type="ECO:0000313" key="2">
    <source>
        <dbReference type="EMBL" id="KAK2955800.1"/>
    </source>
</evidence>
<organism evidence="2 3">
    <name type="scientific">Blattamonas nauphoetae</name>
    <dbReference type="NCBI Taxonomy" id="2049346"/>
    <lineage>
        <taxon>Eukaryota</taxon>
        <taxon>Metamonada</taxon>
        <taxon>Preaxostyla</taxon>
        <taxon>Oxymonadida</taxon>
        <taxon>Blattamonas</taxon>
    </lineage>
</organism>
<comment type="caution">
    <text evidence="2">The sequence shown here is derived from an EMBL/GenBank/DDBJ whole genome shotgun (WGS) entry which is preliminary data.</text>
</comment>
<feature type="region of interest" description="Disordered" evidence="1">
    <location>
        <begin position="111"/>
        <end position="202"/>
    </location>
</feature>
<feature type="compositionally biased region" description="Acidic residues" evidence="1">
    <location>
        <begin position="127"/>
        <end position="183"/>
    </location>
</feature>
<feature type="compositionally biased region" description="Polar residues" evidence="1">
    <location>
        <begin position="111"/>
        <end position="126"/>
    </location>
</feature>
<evidence type="ECO:0000313" key="3">
    <source>
        <dbReference type="Proteomes" id="UP001281761"/>
    </source>
</evidence>
<protein>
    <submittedName>
        <fullName evidence="2">Uncharacterized protein</fullName>
    </submittedName>
</protein>
<gene>
    <name evidence="2" type="ORF">BLNAU_9151</name>
</gene>